<dbReference type="RefSeq" id="WP_059350672.1">
    <property type="nucleotide sequence ID" value="NZ_LDYG01000021.1"/>
</dbReference>
<gene>
    <name evidence="1" type="ORF">Q75_05425</name>
</gene>
<evidence type="ECO:0000313" key="2">
    <source>
        <dbReference type="Proteomes" id="UP000074108"/>
    </source>
</evidence>
<organism evidence="1 2">
    <name type="scientific">Bacillus coahuilensis p1.1.43</name>
    <dbReference type="NCBI Taxonomy" id="1150625"/>
    <lineage>
        <taxon>Bacteria</taxon>
        <taxon>Bacillati</taxon>
        <taxon>Bacillota</taxon>
        <taxon>Bacilli</taxon>
        <taxon>Bacillales</taxon>
        <taxon>Bacillaceae</taxon>
        <taxon>Bacillus</taxon>
    </lineage>
</organism>
<evidence type="ECO:0000313" key="1">
    <source>
        <dbReference type="EMBL" id="KUP07667.1"/>
    </source>
</evidence>
<proteinExistence type="predicted"/>
<comment type="caution">
    <text evidence="1">The sequence shown here is derived from an EMBL/GenBank/DDBJ whole genome shotgun (WGS) entry which is preliminary data.</text>
</comment>
<reference evidence="1 2" key="1">
    <citation type="journal article" date="2016" name="Front. Microbiol.">
        <title>Microevolution Analysis of Bacillus coahuilensis Unveils Differences in Phosphorus Acquisition Strategies and Their Regulation.</title>
        <authorList>
            <person name="Gomez-Lunar Z."/>
            <person name="Hernandez-Gonzalez I."/>
            <person name="Rodriguez-Torres M.D."/>
            <person name="Souza V."/>
            <person name="Olmedo-Alvarez G."/>
        </authorList>
    </citation>
    <scope>NUCLEOTIDE SEQUENCE [LARGE SCALE GENOMIC DNA]</scope>
    <source>
        <strain evidence="2">p1.1.43</strain>
    </source>
</reference>
<name>A0A147KAG5_9BACI</name>
<keyword evidence="2" id="KW-1185">Reference proteome</keyword>
<dbReference type="AlphaFoldDB" id="A0A147KAG5"/>
<evidence type="ECO:0008006" key="3">
    <source>
        <dbReference type="Google" id="ProtNLM"/>
    </source>
</evidence>
<dbReference type="PATRIC" id="fig|1150625.3.peg.1138"/>
<dbReference type="Proteomes" id="UP000074108">
    <property type="component" value="Unassembled WGS sequence"/>
</dbReference>
<dbReference type="OrthoDB" id="2404998at2"/>
<accession>A0A147KAG5</accession>
<dbReference type="STRING" id="1150625.Q75_05425"/>
<protein>
    <recommendedName>
        <fullName evidence="3">Peptidyl-prolyl cis-trans isomerase</fullName>
    </recommendedName>
</protein>
<sequence length="162" mass="18896">MNTILTITGNVRFSITLDPSTWIFDDRKIEEKDFFSVSEEKLEDYTEVMSKHWSREIQEGQAFPPTLKTEKRYEKEKLVTSTYGILLHPFIMNAEPGEDAMEIEIVTKEKSYYFPLEKVNSMLLCFSKLGKPIKENGPVLLYFRDGSNKDKPISSIERFTIH</sequence>
<dbReference type="EMBL" id="LDYG01000021">
    <property type="protein sequence ID" value="KUP07667.1"/>
    <property type="molecule type" value="Genomic_DNA"/>
</dbReference>